<gene>
    <name evidence="1" type="ORF">NQ318_007681</name>
</gene>
<proteinExistence type="predicted"/>
<dbReference type="AlphaFoldDB" id="A0AAV8XJ64"/>
<dbReference type="EMBL" id="JAPWTK010000511">
    <property type="protein sequence ID" value="KAJ8939050.1"/>
    <property type="molecule type" value="Genomic_DNA"/>
</dbReference>
<reference evidence="1" key="1">
    <citation type="journal article" date="2023" name="Insect Mol. Biol.">
        <title>Genome sequencing provides insights into the evolution of gene families encoding plant cell wall-degrading enzymes in longhorned beetles.</title>
        <authorList>
            <person name="Shin N.R."/>
            <person name="Okamura Y."/>
            <person name="Kirsch R."/>
            <person name="Pauchet Y."/>
        </authorList>
    </citation>
    <scope>NUCLEOTIDE SEQUENCE</scope>
    <source>
        <strain evidence="1">AMC_N1</strain>
    </source>
</reference>
<dbReference type="Proteomes" id="UP001162162">
    <property type="component" value="Unassembled WGS sequence"/>
</dbReference>
<evidence type="ECO:0000313" key="1">
    <source>
        <dbReference type="EMBL" id="KAJ8939050.1"/>
    </source>
</evidence>
<name>A0AAV8XJ64_9CUCU</name>
<sequence>CGQCYEFATNGERQKFDLNQVERNVNANGSADGVYKSHHFMVYLLCFFFAGRMMKEKHYTVRLLSEDLVLLQNPQLYTRSLTLADNTVIILVLAIRDQILGIVYTHCRIMEKESVHILDRNQDAQQIGVSF</sequence>
<organism evidence="1 2">
    <name type="scientific">Aromia moschata</name>
    <dbReference type="NCBI Taxonomy" id="1265417"/>
    <lineage>
        <taxon>Eukaryota</taxon>
        <taxon>Metazoa</taxon>
        <taxon>Ecdysozoa</taxon>
        <taxon>Arthropoda</taxon>
        <taxon>Hexapoda</taxon>
        <taxon>Insecta</taxon>
        <taxon>Pterygota</taxon>
        <taxon>Neoptera</taxon>
        <taxon>Endopterygota</taxon>
        <taxon>Coleoptera</taxon>
        <taxon>Polyphaga</taxon>
        <taxon>Cucujiformia</taxon>
        <taxon>Chrysomeloidea</taxon>
        <taxon>Cerambycidae</taxon>
        <taxon>Cerambycinae</taxon>
        <taxon>Callichromatini</taxon>
        <taxon>Aromia</taxon>
    </lineage>
</organism>
<keyword evidence="2" id="KW-1185">Reference proteome</keyword>
<accession>A0AAV8XJ64</accession>
<comment type="caution">
    <text evidence="1">The sequence shown here is derived from an EMBL/GenBank/DDBJ whole genome shotgun (WGS) entry which is preliminary data.</text>
</comment>
<feature type="non-terminal residue" evidence="1">
    <location>
        <position position="1"/>
    </location>
</feature>
<evidence type="ECO:0000313" key="2">
    <source>
        <dbReference type="Proteomes" id="UP001162162"/>
    </source>
</evidence>
<protein>
    <submittedName>
        <fullName evidence="1">Uncharacterized protein</fullName>
    </submittedName>
</protein>